<dbReference type="RefSeq" id="XP_073773094.1">
    <property type="nucleotide sequence ID" value="XM_073916993.1"/>
</dbReference>
<accession>A0AC58GTQ7</accession>
<dbReference type="Proteomes" id="UP000000437">
    <property type="component" value="Chromosome 11"/>
</dbReference>
<evidence type="ECO:0000313" key="1">
    <source>
        <dbReference type="Proteomes" id="UP000000437"/>
    </source>
</evidence>
<proteinExistence type="predicted"/>
<keyword evidence="1" id="KW-1185">Reference proteome</keyword>
<gene>
    <name evidence="2" type="primary">LOC101885860</name>
</gene>
<evidence type="ECO:0000313" key="2">
    <source>
        <dbReference type="RefSeq" id="XP_073773094.1"/>
    </source>
</evidence>
<organism evidence="1 2">
    <name type="scientific">Danio rerio</name>
    <name type="common">Zebrafish</name>
    <name type="synonym">Brachydanio rerio</name>
    <dbReference type="NCBI Taxonomy" id="7955"/>
    <lineage>
        <taxon>Eukaryota</taxon>
        <taxon>Metazoa</taxon>
        <taxon>Chordata</taxon>
        <taxon>Craniata</taxon>
        <taxon>Vertebrata</taxon>
        <taxon>Euteleostomi</taxon>
        <taxon>Actinopterygii</taxon>
        <taxon>Neopterygii</taxon>
        <taxon>Teleostei</taxon>
        <taxon>Ostariophysi</taxon>
        <taxon>Cypriniformes</taxon>
        <taxon>Danionidae</taxon>
        <taxon>Danioninae</taxon>
        <taxon>Danio</taxon>
    </lineage>
</organism>
<sequence length="444" mass="48922">MELFVFIVFQLLIEVQSNKSPTVHVSPAVFNESRSVKISCETPADVKVKHCDFTINTKKLETKVSPPCELNLTGAEVLRRAGGKLPQSVNITCCYIIKGKHKNKSSDSVLVTVLVLDKLQKPVINVSENENHLSITCEIPLSVRADFTCSFYYEDDAILVNRDSRWSSSEEKHLCTFNPSLGDLLKRSVKSRKLSCDYSLKTEPDIRSPHSDTHIIRAASMSMSTSETTQPNSTAADLHSNTNLSTSSTKQTTGKDSTTNQPNSKAMQTTAEPTSHTSTDQPTTAKCTENTAKDTTDAWVKVLAFSCAGVILSVFICLSWFASKKRIKLYKNKSVKTDVSSQGNGMSCSGSPEIYSLITSVPATSQPTSEDLEHPESHQPNTADPTDTFITSENPIYQPSDLSVNTQQGNTENNESVYHLYSTIPDKPVQPYTGDQEYSLIQMH</sequence>
<name>A0AC58GTQ7_DANRE</name>
<reference evidence="2" key="1">
    <citation type="submission" date="2025-08" db="UniProtKB">
        <authorList>
            <consortium name="RefSeq"/>
        </authorList>
    </citation>
    <scope>IDENTIFICATION</scope>
    <source>
        <strain evidence="2">Tuebingen</strain>
        <tissue evidence="2">Fibroblasts and whole tissue</tissue>
    </source>
</reference>
<protein>
    <submittedName>
        <fullName evidence="2">Uncharacterized protein isoform X1</fullName>
    </submittedName>
</protein>